<accession>A0ACC2N111</accession>
<gene>
    <name evidence="1" type="ORF">MRB53_004029</name>
</gene>
<evidence type="ECO:0000313" key="2">
    <source>
        <dbReference type="Proteomes" id="UP001234297"/>
    </source>
</evidence>
<reference evidence="1 2" key="1">
    <citation type="journal article" date="2022" name="Hortic Res">
        <title>A haplotype resolved chromosomal level avocado genome allows analysis of novel avocado genes.</title>
        <authorList>
            <person name="Nath O."/>
            <person name="Fletcher S.J."/>
            <person name="Hayward A."/>
            <person name="Shaw L.M."/>
            <person name="Masouleh A.K."/>
            <person name="Furtado A."/>
            <person name="Henry R.J."/>
            <person name="Mitter N."/>
        </authorList>
    </citation>
    <scope>NUCLEOTIDE SEQUENCE [LARGE SCALE GENOMIC DNA]</scope>
    <source>
        <strain evidence="2">cv. Hass</strain>
    </source>
</reference>
<keyword evidence="2" id="KW-1185">Reference proteome</keyword>
<evidence type="ECO:0000313" key="1">
    <source>
        <dbReference type="EMBL" id="KAJ8651006.1"/>
    </source>
</evidence>
<dbReference type="Proteomes" id="UP001234297">
    <property type="component" value="Chromosome 1"/>
</dbReference>
<protein>
    <submittedName>
        <fullName evidence="1">Uncharacterized protein</fullName>
    </submittedName>
</protein>
<sequence length="361" mass="41323">MANKENCVRLTRAAKKRATEEPLLCEESIVPVEKRARVVLGELSNVSNLTQNPDSKTEPSKPKCRSRKKEKKPEVSELDADVDDPQMCAHYASDIFTYLRSMEMEAKRRPMPKYIEDVQKDITTNMRAVLVDWLVEVAEEYKLVPDTLYLTVSHIDRYLSHCNIKRHRLQLLGVSCMLIASKYEEISPPHVEDFCYITDNTYTREEVMDMEADVLKFLKFEIGNPTIRTFLRRFVHAAQGGTKGENLQLEFLCNYLAELSLLDYGCVQFLPSEVAASVVFLSRFTISPKMHPWSISLQHHTGYAPAQLEKCIHAIHELQTSKRASNVMAIREKYKVNKFKAVAALSPPSEIPASYFEDVKV</sequence>
<dbReference type="EMBL" id="CM056809">
    <property type="protein sequence ID" value="KAJ8651006.1"/>
    <property type="molecule type" value="Genomic_DNA"/>
</dbReference>
<comment type="caution">
    <text evidence="1">The sequence shown here is derived from an EMBL/GenBank/DDBJ whole genome shotgun (WGS) entry which is preliminary data.</text>
</comment>
<name>A0ACC2N111_PERAE</name>
<proteinExistence type="predicted"/>
<organism evidence="1 2">
    <name type="scientific">Persea americana</name>
    <name type="common">Avocado</name>
    <dbReference type="NCBI Taxonomy" id="3435"/>
    <lineage>
        <taxon>Eukaryota</taxon>
        <taxon>Viridiplantae</taxon>
        <taxon>Streptophyta</taxon>
        <taxon>Embryophyta</taxon>
        <taxon>Tracheophyta</taxon>
        <taxon>Spermatophyta</taxon>
        <taxon>Magnoliopsida</taxon>
        <taxon>Magnoliidae</taxon>
        <taxon>Laurales</taxon>
        <taxon>Lauraceae</taxon>
        <taxon>Persea</taxon>
    </lineage>
</organism>